<protein>
    <submittedName>
        <fullName evidence="4">Regulator of G-protein signaling 9-binding protein</fullName>
    </submittedName>
</protein>
<name>A0A9Q1H039_HOLLE</name>
<accession>A0A9Q1H039</accession>
<organism evidence="4 5">
    <name type="scientific">Holothuria leucospilota</name>
    <name type="common">Black long sea cucumber</name>
    <name type="synonym">Mertensiothuria leucospilota</name>
    <dbReference type="NCBI Taxonomy" id="206669"/>
    <lineage>
        <taxon>Eukaryota</taxon>
        <taxon>Metazoa</taxon>
        <taxon>Echinodermata</taxon>
        <taxon>Eleutherozoa</taxon>
        <taxon>Echinozoa</taxon>
        <taxon>Holothuroidea</taxon>
        <taxon>Aspidochirotacea</taxon>
        <taxon>Aspidochirotida</taxon>
        <taxon>Holothuriidae</taxon>
        <taxon>Holothuria</taxon>
    </lineage>
</organism>
<dbReference type="Proteomes" id="UP001152320">
    <property type="component" value="Chromosome 14"/>
</dbReference>
<evidence type="ECO:0000313" key="5">
    <source>
        <dbReference type="Proteomes" id="UP001152320"/>
    </source>
</evidence>
<dbReference type="OrthoDB" id="6358515at2759"/>
<evidence type="ECO:0000256" key="3">
    <source>
        <dbReference type="SAM" id="Phobius"/>
    </source>
</evidence>
<keyword evidence="3" id="KW-0472">Membrane</keyword>
<keyword evidence="3" id="KW-1133">Transmembrane helix</keyword>
<feature type="transmembrane region" description="Helical" evidence="3">
    <location>
        <begin position="254"/>
        <end position="278"/>
    </location>
</feature>
<comment type="similarity">
    <text evidence="1">Belongs to the RGS7BP/RGS9BP family.</text>
</comment>
<dbReference type="PANTHER" id="PTHR21029">
    <property type="entry name" value="R-SEVEN BINDING PROTEIN (R7BP) HOMOLOG"/>
    <property type="match status" value="1"/>
</dbReference>
<keyword evidence="2" id="KW-0734">Signal transduction inhibitor</keyword>
<keyword evidence="5" id="KW-1185">Reference proteome</keyword>
<gene>
    <name evidence="4" type="ORF">HOLleu_28159</name>
</gene>
<reference evidence="4" key="1">
    <citation type="submission" date="2021-10" db="EMBL/GenBank/DDBJ databases">
        <title>Tropical sea cucumber genome reveals ecological adaptation and Cuvierian tubules defense mechanism.</title>
        <authorList>
            <person name="Chen T."/>
        </authorList>
    </citation>
    <scope>NUCLEOTIDE SEQUENCE</scope>
    <source>
        <strain evidence="4">Nanhai2018</strain>
        <tissue evidence="4">Muscle</tissue>
    </source>
</reference>
<dbReference type="AlphaFoldDB" id="A0A9Q1H039"/>
<keyword evidence="3" id="KW-0812">Transmembrane</keyword>
<proteinExistence type="inferred from homology"/>
<evidence type="ECO:0000256" key="1">
    <source>
        <dbReference type="ARBA" id="ARBA00007457"/>
    </source>
</evidence>
<dbReference type="GO" id="GO:0009968">
    <property type="term" value="P:negative regulation of signal transduction"/>
    <property type="evidence" value="ECO:0007669"/>
    <property type="project" value="UniProtKB-KW"/>
</dbReference>
<evidence type="ECO:0000313" key="4">
    <source>
        <dbReference type="EMBL" id="KAJ8028904.1"/>
    </source>
</evidence>
<sequence>MNFSNVNTIMRRSSLKSRGQQSMISYDVDSTTECKDDSDSCKYTKLVKEFNAETARYHDQLLALGGSSDSEFLRDEMKRARKKACTLAVIIKDTFIPVLNDRNCELKSKRCDYERLWNTFLACVEVLEGHMRKTLDLQKSFPLHAGNCQFIQTGVMEPLGVDNIPVNIENLDVPNVDKMVLEREENNILARDILELRNMLSEMNRSVDIKPWTIEPLSEFSLNRSKSQSSLSDAASLIAFDPHYESRQRRKCTILVLTALATLIAFTTILIVCLFYVVE</sequence>
<dbReference type="InterPro" id="IPR026512">
    <property type="entry name" value="RGS7BP/RGS9BP"/>
</dbReference>
<dbReference type="EMBL" id="JAIZAY010000014">
    <property type="protein sequence ID" value="KAJ8028904.1"/>
    <property type="molecule type" value="Genomic_DNA"/>
</dbReference>
<evidence type="ECO:0000256" key="2">
    <source>
        <dbReference type="ARBA" id="ARBA00022700"/>
    </source>
</evidence>
<comment type="caution">
    <text evidence="4">The sequence shown here is derived from an EMBL/GenBank/DDBJ whole genome shotgun (WGS) entry which is preliminary data.</text>
</comment>